<keyword evidence="2" id="KW-1185">Reference proteome</keyword>
<dbReference type="EMBL" id="CAJVPQ010012872">
    <property type="protein sequence ID" value="CAG8733480.1"/>
    <property type="molecule type" value="Genomic_DNA"/>
</dbReference>
<name>A0A9N9IEB7_9GLOM</name>
<reference evidence="1" key="1">
    <citation type="submission" date="2021-06" db="EMBL/GenBank/DDBJ databases">
        <authorList>
            <person name="Kallberg Y."/>
            <person name="Tangrot J."/>
            <person name="Rosling A."/>
        </authorList>
    </citation>
    <scope>NUCLEOTIDE SEQUENCE</scope>
    <source>
        <strain evidence="1">UK204</strain>
    </source>
</reference>
<accession>A0A9N9IEB7</accession>
<sequence>MIQASQYLYIIAYLETLKIDFLQKEVNVGNYTIGEEGEVIEYLGCLVK</sequence>
<comment type="caution">
    <text evidence="1">The sequence shown here is derived from an EMBL/GenBank/DDBJ whole genome shotgun (WGS) entry which is preliminary data.</text>
</comment>
<dbReference type="AlphaFoldDB" id="A0A9N9IEB7"/>
<feature type="non-terminal residue" evidence="1">
    <location>
        <position position="48"/>
    </location>
</feature>
<evidence type="ECO:0000313" key="1">
    <source>
        <dbReference type="EMBL" id="CAG8733480.1"/>
    </source>
</evidence>
<organism evidence="1 2">
    <name type="scientific">Funneliformis caledonium</name>
    <dbReference type="NCBI Taxonomy" id="1117310"/>
    <lineage>
        <taxon>Eukaryota</taxon>
        <taxon>Fungi</taxon>
        <taxon>Fungi incertae sedis</taxon>
        <taxon>Mucoromycota</taxon>
        <taxon>Glomeromycotina</taxon>
        <taxon>Glomeromycetes</taxon>
        <taxon>Glomerales</taxon>
        <taxon>Glomeraceae</taxon>
        <taxon>Funneliformis</taxon>
    </lineage>
</organism>
<gene>
    <name evidence="1" type="ORF">FCALED_LOCUS15140</name>
</gene>
<evidence type="ECO:0000313" key="2">
    <source>
        <dbReference type="Proteomes" id="UP000789570"/>
    </source>
</evidence>
<dbReference type="Proteomes" id="UP000789570">
    <property type="component" value="Unassembled WGS sequence"/>
</dbReference>
<protein>
    <submittedName>
        <fullName evidence="1">1414_t:CDS:1</fullName>
    </submittedName>
</protein>
<proteinExistence type="predicted"/>